<comment type="caution">
    <text evidence="1">The sequence shown here is derived from an EMBL/GenBank/DDBJ whole genome shotgun (WGS) entry which is preliminary data.</text>
</comment>
<dbReference type="OrthoDB" id="673552at2"/>
<dbReference type="PROSITE" id="PS51257">
    <property type="entry name" value="PROKAR_LIPOPROTEIN"/>
    <property type="match status" value="1"/>
</dbReference>
<dbReference type="RefSeq" id="WP_146904813.1">
    <property type="nucleotide sequence ID" value="NZ_BJYS01000053.1"/>
</dbReference>
<dbReference type="AlphaFoldDB" id="A0A512B5F0"/>
<protein>
    <submittedName>
        <fullName evidence="1">Uncharacterized protein</fullName>
    </submittedName>
</protein>
<reference evidence="1 2" key="1">
    <citation type="submission" date="2019-07" db="EMBL/GenBank/DDBJ databases">
        <title>Whole genome shotgun sequence of Adhaeribacter aerolatus NBRC 106133.</title>
        <authorList>
            <person name="Hosoyama A."/>
            <person name="Uohara A."/>
            <person name="Ohji S."/>
            <person name="Ichikawa N."/>
        </authorList>
    </citation>
    <scope>NUCLEOTIDE SEQUENCE [LARGE SCALE GENOMIC DNA]</scope>
    <source>
        <strain evidence="1 2">NBRC 106133</strain>
    </source>
</reference>
<name>A0A512B5F0_9BACT</name>
<dbReference type="Proteomes" id="UP000321532">
    <property type="component" value="Unassembled WGS sequence"/>
</dbReference>
<accession>A0A512B5F0</accession>
<organism evidence="1 2">
    <name type="scientific">Adhaeribacter aerolatus</name>
    <dbReference type="NCBI Taxonomy" id="670289"/>
    <lineage>
        <taxon>Bacteria</taxon>
        <taxon>Pseudomonadati</taxon>
        <taxon>Bacteroidota</taxon>
        <taxon>Cytophagia</taxon>
        <taxon>Cytophagales</taxon>
        <taxon>Hymenobacteraceae</taxon>
        <taxon>Adhaeribacter</taxon>
    </lineage>
</organism>
<evidence type="ECO:0000313" key="2">
    <source>
        <dbReference type="Proteomes" id="UP000321532"/>
    </source>
</evidence>
<keyword evidence="2" id="KW-1185">Reference proteome</keyword>
<sequence length="200" mass="22769">MKNIIILLYSFMALMVISSCEEPEVNPEKPAGEEPVTESWSGTIPADLKSGVWFWGSSGPLSYYDPNGNEVGKELEAGRQYKFFVENGQDYMEFQQYLGMRNSSNCVTEIYTIQRGKIKFEGSKKFTFYPEKGSFRTVKTSKSAACPQEDKTRPATANELKPRISYYQMKEDGGAKLLYEYEATDENLQNPLFVLQHVNL</sequence>
<evidence type="ECO:0000313" key="1">
    <source>
        <dbReference type="EMBL" id="GEO07180.1"/>
    </source>
</evidence>
<dbReference type="EMBL" id="BJYS01000053">
    <property type="protein sequence ID" value="GEO07180.1"/>
    <property type="molecule type" value="Genomic_DNA"/>
</dbReference>
<proteinExistence type="predicted"/>
<gene>
    <name evidence="1" type="ORF">AAE02nite_48440</name>
</gene>